<protein>
    <recommendedName>
        <fullName evidence="4">ATP synthase protein I</fullName>
    </recommendedName>
</protein>
<dbReference type="eggNOG" id="ENOG50338IK">
    <property type="taxonomic scope" value="Bacteria"/>
</dbReference>
<organism evidence="2 3">
    <name type="scientific">Desulfococcus multivorans DSM 2059</name>
    <dbReference type="NCBI Taxonomy" id="1121405"/>
    <lineage>
        <taxon>Bacteria</taxon>
        <taxon>Pseudomonadati</taxon>
        <taxon>Thermodesulfobacteriota</taxon>
        <taxon>Desulfobacteria</taxon>
        <taxon>Desulfobacterales</taxon>
        <taxon>Desulfococcaceae</taxon>
        <taxon>Desulfococcus</taxon>
    </lineage>
</organism>
<reference evidence="2 3" key="1">
    <citation type="journal article" date="2013" name="Genome Announc.">
        <title>Draft genome sequences for three mercury-methylating, sulfate-reducing bacteria.</title>
        <authorList>
            <person name="Brown S.D."/>
            <person name="Hurt R.A.Jr."/>
            <person name="Gilmour C.C."/>
            <person name="Elias D.A."/>
        </authorList>
    </citation>
    <scope>NUCLEOTIDE SEQUENCE [LARGE SCALE GENOMIC DNA]</scope>
    <source>
        <strain evidence="2 3">DSM 2059</strain>
    </source>
</reference>
<comment type="caution">
    <text evidence="2">The sequence shown here is derived from an EMBL/GenBank/DDBJ whole genome shotgun (WGS) entry which is preliminary data.</text>
</comment>
<gene>
    <name evidence="2" type="ORF">dsmv_1716</name>
</gene>
<dbReference type="RefSeq" id="WP_020876100.1">
    <property type="nucleotide sequence ID" value="NZ_ATHJ01000070.1"/>
</dbReference>
<name>S7V5Q1_DESML</name>
<evidence type="ECO:0000313" key="2">
    <source>
        <dbReference type="EMBL" id="EPR41989.1"/>
    </source>
</evidence>
<dbReference type="EMBL" id="ATHJ01000070">
    <property type="protein sequence ID" value="EPR41989.1"/>
    <property type="molecule type" value="Genomic_DNA"/>
</dbReference>
<evidence type="ECO:0000256" key="1">
    <source>
        <dbReference type="SAM" id="Phobius"/>
    </source>
</evidence>
<keyword evidence="1" id="KW-0472">Membrane</keyword>
<dbReference type="Proteomes" id="UP000014977">
    <property type="component" value="Unassembled WGS sequence"/>
</dbReference>
<dbReference type="OrthoDB" id="5422062at2"/>
<feature type="transmembrane region" description="Helical" evidence="1">
    <location>
        <begin position="60"/>
        <end position="81"/>
    </location>
</feature>
<dbReference type="Pfam" id="PF09527">
    <property type="entry name" value="ATPase_gene1"/>
    <property type="match status" value="1"/>
</dbReference>
<evidence type="ECO:0008006" key="4">
    <source>
        <dbReference type="Google" id="ProtNLM"/>
    </source>
</evidence>
<dbReference type="InterPro" id="IPR032820">
    <property type="entry name" value="ATPase_put"/>
</dbReference>
<dbReference type="AlphaFoldDB" id="S7V5Q1"/>
<accession>S7V5Q1</accession>
<proteinExistence type="predicted"/>
<feature type="transmembrane region" description="Helical" evidence="1">
    <location>
        <begin position="32"/>
        <end position="54"/>
    </location>
</feature>
<evidence type="ECO:0000313" key="3">
    <source>
        <dbReference type="Proteomes" id="UP000014977"/>
    </source>
</evidence>
<sequence length="100" mass="11512">MHAAKLIHRRSTTAKKYFNYKKNRDWAENLQIIMQLGLTMAGCIIFCFFVGWYIDKWLGTRGIFVTIFILLGVIGGGNVAYRQIMDMMGQGKDGETKNRE</sequence>
<keyword evidence="1" id="KW-1133">Transmembrane helix</keyword>
<keyword evidence="1" id="KW-0812">Transmembrane</keyword>
<dbReference type="STRING" id="897.B2D07_02795"/>
<keyword evidence="3" id="KW-1185">Reference proteome</keyword>